<feature type="domain" description="(S)-ureidoglycine aminohydrolase cupin" evidence="2">
    <location>
        <begin position="44"/>
        <end position="113"/>
    </location>
</feature>
<dbReference type="InterPro" id="IPR014710">
    <property type="entry name" value="RmlC-like_jellyroll"/>
</dbReference>
<dbReference type="RefSeq" id="WP_203981597.1">
    <property type="nucleotide sequence ID" value="NZ_BAAAQJ010000033.1"/>
</dbReference>
<keyword evidence="4" id="KW-1185">Reference proteome</keyword>
<comment type="caution">
    <text evidence="3">The sequence shown here is derived from an EMBL/GenBank/DDBJ whole genome shotgun (WGS) entry which is preliminary data.</text>
</comment>
<dbReference type="SUPFAM" id="SSF51182">
    <property type="entry name" value="RmlC-like cupins"/>
    <property type="match status" value="1"/>
</dbReference>
<reference evidence="3" key="1">
    <citation type="submission" date="2021-01" db="EMBL/GenBank/DDBJ databases">
        <title>Whole genome shotgun sequence of Planosporangium flavigriseum NBRC 105377.</title>
        <authorList>
            <person name="Komaki H."/>
            <person name="Tamura T."/>
        </authorList>
    </citation>
    <scope>NUCLEOTIDE SEQUENCE</scope>
    <source>
        <strain evidence="3">NBRC 105377</strain>
    </source>
</reference>
<dbReference type="EMBL" id="BONU01000055">
    <property type="protein sequence ID" value="GIG76441.1"/>
    <property type="molecule type" value="Genomic_DNA"/>
</dbReference>
<dbReference type="PANTHER" id="PTHR40943:SF1">
    <property type="entry name" value="CYTOPLASMIC PROTEIN"/>
    <property type="match status" value="1"/>
</dbReference>
<dbReference type="Proteomes" id="UP000653674">
    <property type="component" value="Unassembled WGS sequence"/>
</dbReference>
<sequence>MTNPQTSLRHVVTDTAQLPPAQPKPTSLTGQVESTLSVWQSTAPTSTGIWECDPGEFTASRDGYSEICTILSGSGTVVGEDGVSADIGPGSLLVLPMGWRGTWVIKEKMRKTYVMIKDAATVESDNQ</sequence>
<evidence type="ECO:0000313" key="3">
    <source>
        <dbReference type="EMBL" id="GIG76441.1"/>
    </source>
</evidence>
<protein>
    <recommendedName>
        <fullName evidence="2">(S)-ureidoglycine aminohydrolase cupin domain-containing protein</fullName>
    </recommendedName>
</protein>
<evidence type="ECO:0000256" key="1">
    <source>
        <dbReference type="SAM" id="MobiDB-lite"/>
    </source>
</evidence>
<evidence type="ECO:0000259" key="2">
    <source>
        <dbReference type="Pfam" id="PF05899"/>
    </source>
</evidence>
<feature type="compositionally biased region" description="Polar residues" evidence="1">
    <location>
        <begin position="24"/>
        <end position="33"/>
    </location>
</feature>
<dbReference type="Gene3D" id="2.60.120.10">
    <property type="entry name" value="Jelly Rolls"/>
    <property type="match status" value="1"/>
</dbReference>
<accession>A0A8J3PNB9</accession>
<proteinExistence type="predicted"/>
<gene>
    <name evidence="3" type="ORF">Pfl04_48450</name>
</gene>
<dbReference type="InterPro" id="IPR008579">
    <property type="entry name" value="UGlyAH_Cupin_dom"/>
</dbReference>
<dbReference type="InterPro" id="IPR011051">
    <property type="entry name" value="RmlC_Cupin_sf"/>
</dbReference>
<feature type="region of interest" description="Disordered" evidence="1">
    <location>
        <begin position="1"/>
        <end position="33"/>
    </location>
</feature>
<evidence type="ECO:0000313" key="4">
    <source>
        <dbReference type="Proteomes" id="UP000653674"/>
    </source>
</evidence>
<dbReference type="Pfam" id="PF05899">
    <property type="entry name" value="Cupin_3"/>
    <property type="match status" value="1"/>
</dbReference>
<name>A0A8J3PNB9_9ACTN</name>
<dbReference type="PANTHER" id="PTHR40943">
    <property type="entry name" value="CYTOPLASMIC PROTEIN-RELATED"/>
    <property type="match status" value="1"/>
</dbReference>
<organism evidence="3 4">
    <name type="scientific">Planosporangium flavigriseum</name>
    <dbReference type="NCBI Taxonomy" id="373681"/>
    <lineage>
        <taxon>Bacteria</taxon>
        <taxon>Bacillati</taxon>
        <taxon>Actinomycetota</taxon>
        <taxon>Actinomycetes</taxon>
        <taxon>Micromonosporales</taxon>
        <taxon>Micromonosporaceae</taxon>
        <taxon>Planosporangium</taxon>
    </lineage>
</organism>
<dbReference type="AlphaFoldDB" id="A0A8J3PNB9"/>